<keyword evidence="10" id="KW-1185">Reference proteome</keyword>
<proteinExistence type="inferred from homology"/>
<dbReference type="PANTHER" id="PTHR12992">
    <property type="entry name" value="NUDIX HYDROLASE"/>
    <property type="match status" value="1"/>
</dbReference>
<comment type="cofactor">
    <cofactor evidence="1">
        <name>Mn(2+)</name>
        <dbReference type="ChEBI" id="CHEBI:29035"/>
    </cofactor>
</comment>
<accession>A0A1Y5TRK8</accession>
<dbReference type="GO" id="GO:0010945">
    <property type="term" value="F:coenzyme A diphosphatase activity"/>
    <property type="evidence" value="ECO:0007669"/>
    <property type="project" value="InterPro"/>
</dbReference>
<dbReference type="PROSITE" id="PS00893">
    <property type="entry name" value="NUDIX_BOX"/>
    <property type="match status" value="1"/>
</dbReference>
<dbReference type="PANTHER" id="PTHR12992:SF11">
    <property type="entry name" value="MITOCHONDRIAL COENZYME A DIPHOSPHATASE NUDT8"/>
    <property type="match status" value="1"/>
</dbReference>
<evidence type="ECO:0000256" key="2">
    <source>
        <dbReference type="ARBA" id="ARBA00001946"/>
    </source>
</evidence>
<dbReference type="CDD" id="cd03426">
    <property type="entry name" value="NUDIX_CoAse_Nudt7"/>
    <property type="match status" value="1"/>
</dbReference>
<dbReference type="Pfam" id="PF00293">
    <property type="entry name" value="NUDIX"/>
    <property type="match status" value="1"/>
</dbReference>
<keyword evidence="3" id="KW-0479">Metal-binding</keyword>
<evidence type="ECO:0000256" key="6">
    <source>
        <dbReference type="ARBA" id="ARBA00023211"/>
    </source>
</evidence>
<dbReference type="AlphaFoldDB" id="A0A1Y5TRK8"/>
<comment type="cofactor">
    <cofactor evidence="2">
        <name>Mg(2+)</name>
        <dbReference type="ChEBI" id="CHEBI:18420"/>
    </cofactor>
</comment>
<evidence type="ECO:0000259" key="8">
    <source>
        <dbReference type="PROSITE" id="PS51462"/>
    </source>
</evidence>
<dbReference type="InterPro" id="IPR015797">
    <property type="entry name" value="NUDIX_hydrolase-like_dom_sf"/>
</dbReference>
<protein>
    <submittedName>
        <fullName evidence="9">Putative NUDIX hydrolase</fullName>
    </submittedName>
</protein>
<reference evidence="9 10" key="1">
    <citation type="submission" date="2017-03" db="EMBL/GenBank/DDBJ databases">
        <authorList>
            <person name="Afonso C.L."/>
            <person name="Miller P.J."/>
            <person name="Scott M.A."/>
            <person name="Spackman E."/>
            <person name="Goraichik I."/>
            <person name="Dimitrov K.M."/>
            <person name="Suarez D.L."/>
            <person name="Swayne D.E."/>
        </authorList>
    </citation>
    <scope>NUCLEOTIDE SEQUENCE [LARGE SCALE GENOMIC DNA]</scope>
    <source>
        <strain evidence="9 10">CECT 7639</strain>
    </source>
</reference>
<organism evidence="9 10">
    <name type="scientific">Falsiruegeria litorea R37</name>
    <dbReference type="NCBI Taxonomy" id="1200284"/>
    <lineage>
        <taxon>Bacteria</taxon>
        <taxon>Pseudomonadati</taxon>
        <taxon>Pseudomonadota</taxon>
        <taxon>Alphaproteobacteria</taxon>
        <taxon>Rhodobacterales</taxon>
        <taxon>Roseobacteraceae</taxon>
        <taxon>Falsiruegeria</taxon>
    </lineage>
</organism>
<evidence type="ECO:0000256" key="7">
    <source>
        <dbReference type="RuleBase" id="RU003476"/>
    </source>
</evidence>
<comment type="similarity">
    <text evidence="7">Belongs to the Nudix hydrolase family.</text>
</comment>
<evidence type="ECO:0000256" key="5">
    <source>
        <dbReference type="ARBA" id="ARBA00022842"/>
    </source>
</evidence>
<dbReference type="InterPro" id="IPR020084">
    <property type="entry name" value="NUDIX_hydrolase_CS"/>
</dbReference>
<keyword evidence="5" id="KW-0460">Magnesium</keyword>
<dbReference type="InterPro" id="IPR020476">
    <property type="entry name" value="Nudix_hydrolase"/>
</dbReference>
<dbReference type="GO" id="GO:0046872">
    <property type="term" value="F:metal ion binding"/>
    <property type="evidence" value="ECO:0007669"/>
    <property type="project" value="UniProtKB-KW"/>
</dbReference>
<keyword evidence="4 7" id="KW-0378">Hydrolase</keyword>
<feature type="domain" description="Nudix hydrolase" evidence="8">
    <location>
        <begin position="1"/>
        <end position="135"/>
    </location>
</feature>
<dbReference type="PROSITE" id="PS51462">
    <property type="entry name" value="NUDIX"/>
    <property type="match status" value="1"/>
</dbReference>
<dbReference type="PRINTS" id="PR00502">
    <property type="entry name" value="NUDIXFAMILY"/>
</dbReference>
<evidence type="ECO:0000256" key="3">
    <source>
        <dbReference type="ARBA" id="ARBA00022723"/>
    </source>
</evidence>
<dbReference type="Proteomes" id="UP000193077">
    <property type="component" value="Unassembled WGS sequence"/>
</dbReference>
<dbReference type="InterPro" id="IPR045121">
    <property type="entry name" value="CoAse"/>
</dbReference>
<gene>
    <name evidence="9" type="ORF">TRL7639_04153</name>
</gene>
<sequence>MAIVITEHVESGEACVLMTLRPSKLNRHGGQYALPGGRLDEGEQDADAALRELHEEMGLELEAGSILGQLDPFPTRSGFRVAPIVVATRGPVTLRPDPTEVEQVFHLPFSELASPDIPRLQDSNNSEHPVLSAFFPTLGHYMYAPTAAILYQFREIALHGRPTRVAHFDQPTFAWK</sequence>
<dbReference type="EMBL" id="FWFO01000005">
    <property type="protein sequence ID" value="SLN70345.1"/>
    <property type="molecule type" value="Genomic_DNA"/>
</dbReference>
<evidence type="ECO:0000256" key="4">
    <source>
        <dbReference type="ARBA" id="ARBA00022801"/>
    </source>
</evidence>
<keyword evidence="6" id="KW-0464">Manganese</keyword>
<dbReference type="InterPro" id="IPR000086">
    <property type="entry name" value="NUDIX_hydrolase_dom"/>
</dbReference>
<dbReference type="SUPFAM" id="SSF55811">
    <property type="entry name" value="Nudix"/>
    <property type="match status" value="1"/>
</dbReference>
<evidence type="ECO:0000256" key="1">
    <source>
        <dbReference type="ARBA" id="ARBA00001936"/>
    </source>
</evidence>
<dbReference type="Gene3D" id="3.90.79.10">
    <property type="entry name" value="Nucleoside Triphosphate Pyrophosphohydrolase"/>
    <property type="match status" value="1"/>
</dbReference>
<evidence type="ECO:0000313" key="10">
    <source>
        <dbReference type="Proteomes" id="UP000193077"/>
    </source>
</evidence>
<evidence type="ECO:0000313" key="9">
    <source>
        <dbReference type="EMBL" id="SLN70345.1"/>
    </source>
</evidence>
<name>A0A1Y5TRK8_9RHOB</name>